<dbReference type="Pfam" id="PF00385">
    <property type="entry name" value="Chromo"/>
    <property type="match status" value="1"/>
</dbReference>
<dbReference type="PROSITE" id="PS50994">
    <property type="entry name" value="INTEGRASE"/>
    <property type="match status" value="1"/>
</dbReference>
<dbReference type="InterPro" id="IPR016197">
    <property type="entry name" value="Chromo-like_dom_sf"/>
</dbReference>
<evidence type="ECO:0000259" key="2">
    <source>
        <dbReference type="PROSITE" id="PS50994"/>
    </source>
</evidence>
<evidence type="ECO:0000313" key="4">
    <source>
        <dbReference type="Proteomes" id="UP001151760"/>
    </source>
</evidence>
<keyword evidence="4" id="KW-1185">Reference proteome</keyword>
<name>A0ABQ5EP13_9ASTR</name>
<dbReference type="InterPro" id="IPR043502">
    <property type="entry name" value="DNA/RNA_pol_sf"/>
</dbReference>
<dbReference type="Pfam" id="PF03732">
    <property type="entry name" value="Retrotrans_gag"/>
    <property type="match status" value="1"/>
</dbReference>
<protein>
    <submittedName>
        <fullName evidence="3">Reverse transcriptase</fullName>
    </submittedName>
</protein>
<dbReference type="Gene3D" id="3.30.420.10">
    <property type="entry name" value="Ribonuclease H-like superfamily/Ribonuclease H"/>
    <property type="match status" value="1"/>
</dbReference>
<dbReference type="InterPro" id="IPR036397">
    <property type="entry name" value="RNaseH_sf"/>
</dbReference>
<reference evidence="3" key="1">
    <citation type="journal article" date="2022" name="Int. J. Mol. Sci.">
        <title>Draft Genome of Tanacetum Coccineum: Genomic Comparison of Closely Related Tanacetum-Family Plants.</title>
        <authorList>
            <person name="Yamashiro T."/>
            <person name="Shiraishi A."/>
            <person name="Nakayama K."/>
            <person name="Satake H."/>
        </authorList>
    </citation>
    <scope>NUCLEOTIDE SEQUENCE</scope>
</reference>
<dbReference type="InterPro" id="IPR041588">
    <property type="entry name" value="Integrase_H2C2"/>
</dbReference>
<dbReference type="GO" id="GO:0003964">
    <property type="term" value="F:RNA-directed DNA polymerase activity"/>
    <property type="evidence" value="ECO:0007669"/>
    <property type="project" value="UniProtKB-KW"/>
</dbReference>
<keyword evidence="3" id="KW-0548">Nucleotidyltransferase</keyword>
<dbReference type="PANTHER" id="PTHR37984:SF5">
    <property type="entry name" value="PROTEIN NYNRIN-LIKE"/>
    <property type="match status" value="1"/>
</dbReference>
<dbReference type="Pfam" id="PF17921">
    <property type="entry name" value="Integrase_H2C2"/>
    <property type="match status" value="1"/>
</dbReference>
<dbReference type="CDD" id="cd01647">
    <property type="entry name" value="RT_LTR"/>
    <property type="match status" value="1"/>
</dbReference>
<keyword evidence="3" id="KW-0695">RNA-directed DNA polymerase</keyword>
<dbReference type="Gene3D" id="3.10.10.10">
    <property type="entry name" value="HIV Type 1 Reverse Transcriptase, subunit A, domain 1"/>
    <property type="match status" value="1"/>
</dbReference>
<proteinExistence type="predicted"/>
<dbReference type="PANTHER" id="PTHR37984">
    <property type="entry name" value="PROTEIN CBG26694"/>
    <property type="match status" value="1"/>
</dbReference>
<keyword evidence="3" id="KW-0808">Transferase</keyword>
<dbReference type="PROSITE" id="PS50013">
    <property type="entry name" value="CHROMO_2"/>
    <property type="match status" value="1"/>
</dbReference>
<accession>A0ABQ5EP13</accession>
<dbReference type="InterPro" id="IPR005162">
    <property type="entry name" value="Retrotrans_gag_dom"/>
</dbReference>
<feature type="domain" description="Chromo" evidence="1">
    <location>
        <begin position="1011"/>
        <end position="1065"/>
    </location>
</feature>
<dbReference type="EMBL" id="BQNB010016519">
    <property type="protein sequence ID" value="GJT52693.1"/>
    <property type="molecule type" value="Genomic_DNA"/>
</dbReference>
<dbReference type="InterPro" id="IPR050951">
    <property type="entry name" value="Retrovirus_Pol_polyprotein"/>
</dbReference>
<dbReference type="SUPFAM" id="SSF56672">
    <property type="entry name" value="DNA/RNA polymerases"/>
    <property type="match status" value="1"/>
</dbReference>
<organism evidence="3 4">
    <name type="scientific">Tanacetum coccineum</name>
    <dbReference type="NCBI Taxonomy" id="301880"/>
    <lineage>
        <taxon>Eukaryota</taxon>
        <taxon>Viridiplantae</taxon>
        <taxon>Streptophyta</taxon>
        <taxon>Embryophyta</taxon>
        <taxon>Tracheophyta</taxon>
        <taxon>Spermatophyta</taxon>
        <taxon>Magnoliopsida</taxon>
        <taxon>eudicotyledons</taxon>
        <taxon>Gunneridae</taxon>
        <taxon>Pentapetalae</taxon>
        <taxon>asterids</taxon>
        <taxon>campanulids</taxon>
        <taxon>Asterales</taxon>
        <taxon>Asteraceae</taxon>
        <taxon>Asteroideae</taxon>
        <taxon>Anthemideae</taxon>
        <taxon>Anthemidinae</taxon>
        <taxon>Tanacetum</taxon>
    </lineage>
</organism>
<dbReference type="InterPro" id="IPR012337">
    <property type="entry name" value="RNaseH-like_sf"/>
</dbReference>
<comment type="caution">
    <text evidence="3">The sequence shown here is derived from an EMBL/GenBank/DDBJ whole genome shotgun (WGS) entry which is preliminary data.</text>
</comment>
<dbReference type="SUPFAM" id="SSF54160">
    <property type="entry name" value="Chromo domain-like"/>
    <property type="match status" value="1"/>
</dbReference>
<dbReference type="InterPro" id="IPR000953">
    <property type="entry name" value="Chromo/chromo_shadow_dom"/>
</dbReference>
<dbReference type="InterPro" id="IPR043128">
    <property type="entry name" value="Rev_trsase/Diguanyl_cyclase"/>
</dbReference>
<reference evidence="3" key="2">
    <citation type="submission" date="2022-01" db="EMBL/GenBank/DDBJ databases">
        <authorList>
            <person name="Yamashiro T."/>
            <person name="Shiraishi A."/>
            <person name="Satake H."/>
            <person name="Nakayama K."/>
        </authorList>
    </citation>
    <scope>NUCLEOTIDE SEQUENCE</scope>
</reference>
<dbReference type="Gene3D" id="2.40.50.40">
    <property type="match status" value="1"/>
</dbReference>
<sequence length="1065" mass="121586">MNTTPNLEVGIANIQSSLDQINESIRGLLMFQQFATNEINSLKNKEGTSQRGNNNGGGQYGRLTKLEFSKFNGEDVQGWLYKVHQFFKIDHIKDDSHKIRLVSMYMFDKALNWHKQFVRRFGENVGWDKYEREIKIRFDSVYEDPMMELKNLKQTTTVQVYHDLFKALMNKVELTESYAISLFIGGLKDEIGMAVRMFKPTKLTDVYCLAKMQEQTIVVSKSRHAPLLLPLRPALLAQMLTRMEVIGTDVEEDGDLLLSEEGVVNTFHSLENLSLDVSVANGNVMTSIYKCKGFTWVFQGVTYTADVMILPLGGCDIVLGIQWLATLGSIQWNFKTVSGRGKNIAELLAMSVCVYPATLLKMEINGSVPESIAKVLKAYESVFEVPKGLPPKRSHDHTIPLIPNTSPINIRPYRHPPNQKDAMELMVKELLDSVVIRNSQTHFSSHIVMVKKKDGSWRMCIDYRQLNKHTVKDKFPIPVIEELIDELSRAKVFSKLDLRSSKSLQDHVQYLDQVLAVMRTHSLFAKLSKCTFVTNMVEYLGHIISDKGISTDSSKIQAMQDWPIPQNIKQLRGFLEAHKSFSILKQAMLQTPVLALLDFQKTFVVETDASGKGGTELNSLILTSIASDLLQQVKDSWTNDSVLQVIIQQLKDKSYVGDKYSWVDGILRRKDKIVVGNVVQLRNNIIKYYHSDATCAHSGTTVTVHRLKSLFYWKGKHKMVKQFIRECDTCQRQKPDIAAYLGYLQTLPIPNKTWSSISMDFIKGLPSSQDKTVVMVIVDRLSKYAHFMALQHPFTASTIAQVFLDNVYKLHVLPESIISDRDKVLLSHFWQSLFKVLKVQLKLSNAYHPQTDGQTEVVNRCLECYLRCMTSEKPTKWVQWLALVKFWYNTNFHTAIQTTSFEAMYGQKPLIHAPYMPGESVVETVDRTLKAREQALSLIKFHLARAQDRMRSLANKHKTYKVIDIDTVAYKLDLPDNSQVRHVFHVSQLKLCKGSANKMGMLPHCGPNGLLTAEPIAILDRRMKKVNNRVAVYVLVKWSNHTDEDATWELYSDLLQRFPDFKESS</sequence>
<dbReference type="Proteomes" id="UP001151760">
    <property type="component" value="Unassembled WGS sequence"/>
</dbReference>
<dbReference type="SUPFAM" id="SSF53098">
    <property type="entry name" value="Ribonuclease H-like"/>
    <property type="match status" value="1"/>
</dbReference>
<gene>
    <name evidence="3" type="ORF">Tco_0978850</name>
</gene>
<evidence type="ECO:0000259" key="1">
    <source>
        <dbReference type="PROSITE" id="PS50013"/>
    </source>
</evidence>
<dbReference type="InterPro" id="IPR023780">
    <property type="entry name" value="Chromo_domain"/>
</dbReference>
<feature type="domain" description="Integrase catalytic" evidence="2">
    <location>
        <begin position="744"/>
        <end position="908"/>
    </location>
</feature>
<dbReference type="CDD" id="cd00303">
    <property type="entry name" value="retropepsin_like"/>
    <property type="match status" value="1"/>
</dbReference>
<dbReference type="Gene3D" id="1.10.340.70">
    <property type="match status" value="1"/>
</dbReference>
<dbReference type="InterPro" id="IPR001584">
    <property type="entry name" value="Integrase_cat-core"/>
</dbReference>
<evidence type="ECO:0000313" key="3">
    <source>
        <dbReference type="EMBL" id="GJT52693.1"/>
    </source>
</evidence>
<dbReference type="Gene3D" id="3.30.70.270">
    <property type="match status" value="2"/>
</dbReference>